<evidence type="ECO:0000313" key="1">
    <source>
        <dbReference type="Proteomes" id="UP000095287"/>
    </source>
</evidence>
<organism evidence="1 2">
    <name type="scientific">Steinernema glaseri</name>
    <dbReference type="NCBI Taxonomy" id="37863"/>
    <lineage>
        <taxon>Eukaryota</taxon>
        <taxon>Metazoa</taxon>
        <taxon>Ecdysozoa</taxon>
        <taxon>Nematoda</taxon>
        <taxon>Chromadorea</taxon>
        <taxon>Rhabditida</taxon>
        <taxon>Tylenchina</taxon>
        <taxon>Panagrolaimomorpha</taxon>
        <taxon>Strongyloidoidea</taxon>
        <taxon>Steinernematidae</taxon>
        <taxon>Steinernema</taxon>
    </lineage>
</organism>
<evidence type="ECO:0000313" key="2">
    <source>
        <dbReference type="WBParaSite" id="L893_g13597.t1"/>
    </source>
</evidence>
<name>A0A1I7Y7Q1_9BILA</name>
<protein>
    <submittedName>
        <fullName evidence="2">F-box domain-containing protein</fullName>
    </submittedName>
</protein>
<dbReference type="AlphaFoldDB" id="A0A1I7Y7Q1"/>
<accession>A0A1I7Y7Q1</accession>
<keyword evidence="1" id="KW-1185">Reference proteome</keyword>
<sequence>MSVFYEIPEEVVEKIICYVPKTDLPSLFEIPFFSRLAKQHYEARFDLQITVNASMSPRLFDFGLWNDGELESSIAPEQFRTFRWDLLTLKKIKFSDFLHSLNCCMLDDDSFFQICRRFTKVSTFALVAEQEIPNVFHNLFPSFIKLMRKQDLPNDLFVDYLYSQLHGSVLQKLELVEGLKLDGYKDVITKLFEKEHLTELILPEYDPSLNSELAEIWLKNSVCSKRVTVPLSGMNMFEELKNKPSARIISYPRPCCMLFSIFEPPFELKFDTRL</sequence>
<dbReference type="WBParaSite" id="L893_g13597.t1">
    <property type="protein sequence ID" value="L893_g13597.t1"/>
    <property type="gene ID" value="L893_g13597"/>
</dbReference>
<reference evidence="2" key="1">
    <citation type="submission" date="2016-11" db="UniProtKB">
        <authorList>
            <consortium name="WormBaseParasite"/>
        </authorList>
    </citation>
    <scope>IDENTIFICATION</scope>
</reference>
<dbReference type="Proteomes" id="UP000095287">
    <property type="component" value="Unplaced"/>
</dbReference>
<proteinExistence type="predicted"/>